<evidence type="ECO:0000313" key="9">
    <source>
        <dbReference type="EMBL" id="VDK88332.1"/>
    </source>
</evidence>
<dbReference type="GO" id="GO:0005886">
    <property type="term" value="C:plasma membrane"/>
    <property type="evidence" value="ECO:0007669"/>
    <property type="project" value="TreeGrafter"/>
</dbReference>
<dbReference type="InterPro" id="IPR051697">
    <property type="entry name" value="Patched_domain-protein"/>
</dbReference>
<protein>
    <recommendedName>
        <fullName evidence="8">SSD domain-containing protein</fullName>
    </recommendedName>
</protein>
<feature type="non-terminal residue" evidence="9">
    <location>
        <position position="1"/>
    </location>
</feature>
<dbReference type="Pfam" id="PF02460">
    <property type="entry name" value="Patched"/>
    <property type="match status" value="1"/>
</dbReference>
<feature type="transmembrane region" description="Helical" evidence="7">
    <location>
        <begin position="176"/>
        <end position="200"/>
    </location>
</feature>
<feature type="domain" description="SSD" evidence="8">
    <location>
        <begin position="1"/>
        <end position="136"/>
    </location>
</feature>
<name>A0A3P6TJM8_LITSI</name>
<dbReference type="GO" id="GO:0018996">
    <property type="term" value="P:molting cycle, collagen and cuticulin-based cuticle"/>
    <property type="evidence" value="ECO:0007669"/>
    <property type="project" value="TreeGrafter"/>
</dbReference>
<feature type="transmembrane region" description="Helical" evidence="7">
    <location>
        <begin position="111"/>
        <end position="136"/>
    </location>
</feature>
<organism evidence="9 11">
    <name type="scientific">Litomosoides sigmodontis</name>
    <name type="common">Filarial nematode worm</name>
    <dbReference type="NCBI Taxonomy" id="42156"/>
    <lineage>
        <taxon>Eukaryota</taxon>
        <taxon>Metazoa</taxon>
        <taxon>Ecdysozoa</taxon>
        <taxon>Nematoda</taxon>
        <taxon>Chromadorea</taxon>
        <taxon>Rhabditida</taxon>
        <taxon>Spirurina</taxon>
        <taxon>Spiruromorpha</taxon>
        <taxon>Filarioidea</taxon>
        <taxon>Onchocercidae</taxon>
        <taxon>Litomosoides</taxon>
    </lineage>
</organism>
<dbReference type="InterPro" id="IPR003392">
    <property type="entry name" value="PTHD_SSD"/>
</dbReference>
<dbReference type="Proteomes" id="UP000277928">
    <property type="component" value="Unassembled WGS sequence"/>
</dbReference>
<dbReference type="GO" id="GO:0006897">
    <property type="term" value="P:endocytosis"/>
    <property type="evidence" value="ECO:0007669"/>
    <property type="project" value="TreeGrafter"/>
</dbReference>
<comment type="subcellular location">
    <subcellularLocation>
        <location evidence="1">Membrane</location>
        <topology evidence="1">Multi-pass membrane protein</topology>
    </subcellularLocation>
</comment>
<evidence type="ECO:0000256" key="5">
    <source>
        <dbReference type="ARBA" id="ARBA00023136"/>
    </source>
</evidence>
<dbReference type="PANTHER" id="PTHR10796:SF104">
    <property type="entry name" value="SSD DOMAIN-CONTAINING PROTEIN"/>
    <property type="match status" value="1"/>
</dbReference>
<dbReference type="PROSITE" id="PS50156">
    <property type="entry name" value="SSD"/>
    <property type="match status" value="1"/>
</dbReference>
<keyword evidence="5 7" id="KW-0472">Membrane</keyword>
<evidence type="ECO:0000256" key="6">
    <source>
        <dbReference type="ARBA" id="ARBA00023180"/>
    </source>
</evidence>
<feature type="transmembrane region" description="Helical" evidence="7">
    <location>
        <begin position="83"/>
        <end position="105"/>
    </location>
</feature>
<dbReference type="Gene3D" id="1.20.1640.10">
    <property type="entry name" value="Multidrug efflux transporter AcrB transmembrane domain"/>
    <property type="match status" value="2"/>
</dbReference>
<dbReference type="OMA" id="HTPFVDQ"/>
<feature type="transmembrane region" description="Helical" evidence="7">
    <location>
        <begin position="445"/>
        <end position="465"/>
    </location>
</feature>
<dbReference type="OrthoDB" id="6510177at2759"/>
<keyword evidence="4 7" id="KW-1133">Transmembrane helix</keyword>
<evidence type="ECO:0000256" key="7">
    <source>
        <dbReference type="SAM" id="Phobius"/>
    </source>
</evidence>
<keyword evidence="6" id="KW-0325">Glycoprotein</keyword>
<gene>
    <name evidence="9" type="ORF">NLS_LOCUS8619</name>
    <name evidence="10" type="ORF">NLS_LOCUS8630</name>
</gene>
<evidence type="ECO:0000256" key="2">
    <source>
        <dbReference type="ARBA" id="ARBA00005585"/>
    </source>
</evidence>
<sequence>INPLKSKPWESLIGSLIPCLSMLMSTGILSFCGIPYQSIVVVTYFLVLSVGVDDVFIVLRAWDRTAITTSISERLAITLENAGPSITISSLTNALSFAIGIFSSTPAVRTFSIYSCFAIIVCYFFQLILFTAVLALSGKRERGNYQALFCCLKANPNARNRTIEKMSHFQIWLVKSWSFIITTWSARIFLVLIMLVYYYISVIGALKLEAKISVDKMALPDSYLHDFQHLLEKALRSMQPITVFVTNPGDLRDPKRLNGIKSLVLEYENGFYSYGNKSTLFWLRHYEEFLSFYDESEDFTYTDIPAFFKSATYFFLRSFVAKYNEMIPAVVEWRRIAAKYSDYGVYPYSDHAPFVDQWTSQLTSVIITTEQQLRHVAFLSTWTEIVPAIFNDNMAKRKCTDGRGRLEETLTIIGWPILQVAISTIVALLPLLLKQSYLAMVFMKTVAITSALGIFHSLIVLPALLTTINSFVEGPHEEKESCQKLQKVINKIKNEVKKKPYKNGVAQVGDEKKRKDAKIAQISKLDIISTAPEAYIHKIQLGSALSSPMAADDKSHS</sequence>
<keyword evidence="11" id="KW-1185">Reference proteome</keyword>
<dbReference type="SUPFAM" id="SSF82866">
    <property type="entry name" value="Multidrug efflux transporter AcrB transmembrane domain"/>
    <property type="match status" value="2"/>
</dbReference>
<keyword evidence="3 7" id="KW-0812">Transmembrane</keyword>
<evidence type="ECO:0000256" key="1">
    <source>
        <dbReference type="ARBA" id="ARBA00004141"/>
    </source>
</evidence>
<proteinExistence type="inferred from homology"/>
<dbReference type="AlphaFoldDB" id="A0A3P6TJM8"/>
<accession>A0A3P6TJM8</accession>
<feature type="transmembrane region" description="Helical" evidence="7">
    <location>
        <begin position="12"/>
        <end position="36"/>
    </location>
</feature>
<feature type="transmembrane region" description="Helical" evidence="7">
    <location>
        <begin position="42"/>
        <end position="62"/>
    </location>
</feature>
<feature type="transmembrane region" description="Helical" evidence="7">
    <location>
        <begin position="413"/>
        <end position="433"/>
    </location>
</feature>
<dbReference type="EMBL" id="UYRX01001129">
    <property type="protein sequence ID" value="VDK88332.1"/>
    <property type="molecule type" value="Genomic_DNA"/>
</dbReference>
<dbReference type="InterPro" id="IPR000731">
    <property type="entry name" value="SSD"/>
</dbReference>
<dbReference type="PANTHER" id="PTHR10796">
    <property type="entry name" value="PATCHED-RELATED"/>
    <property type="match status" value="1"/>
</dbReference>
<dbReference type="EMBL" id="UYRX01001133">
    <property type="protein sequence ID" value="VDK88355.1"/>
    <property type="molecule type" value="Genomic_DNA"/>
</dbReference>
<evidence type="ECO:0000313" key="11">
    <source>
        <dbReference type="Proteomes" id="UP000277928"/>
    </source>
</evidence>
<reference evidence="9 11" key="1">
    <citation type="submission" date="2018-08" db="EMBL/GenBank/DDBJ databases">
        <authorList>
            <person name="Laetsch R D."/>
            <person name="Stevens L."/>
            <person name="Kumar S."/>
            <person name="Blaxter L. M."/>
        </authorList>
    </citation>
    <scope>NUCLEOTIDE SEQUENCE [LARGE SCALE GENOMIC DNA]</scope>
</reference>
<dbReference type="GO" id="GO:0030659">
    <property type="term" value="C:cytoplasmic vesicle membrane"/>
    <property type="evidence" value="ECO:0007669"/>
    <property type="project" value="TreeGrafter"/>
</dbReference>
<evidence type="ECO:0000259" key="8">
    <source>
        <dbReference type="PROSITE" id="PS50156"/>
    </source>
</evidence>
<evidence type="ECO:0000256" key="4">
    <source>
        <dbReference type="ARBA" id="ARBA00022989"/>
    </source>
</evidence>
<evidence type="ECO:0000313" key="10">
    <source>
        <dbReference type="EMBL" id="VDK88355.1"/>
    </source>
</evidence>
<evidence type="ECO:0000256" key="3">
    <source>
        <dbReference type="ARBA" id="ARBA00022692"/>
    </source>
</evidence>
<comment type="similarity">
    <text evidence="2">Belongs to the patched family.</text>
</comment>